<sequence length="107" mass="11744">MLICMCAFVLELIEDRLCVVRSISGCGAVVAHGCVFRMSAKPASSTERIARFRGVGAEKWISPGVPTLIRSPVNLPDDRWFLSATHFHVSPCLSEARQLLVGRNHGH</sequence>
<dbReference type="Proteomes" id="UP001444071">
    <property type="component" value="Unassembled WGS sequence"/>
</dbReference>
<keyword evidence="2" id="KW-1185">Reference proteome</keyword>
<proteinExistence type="predicted"/>
<evidence type="ECO:0008006" key="3">
    <source>
        <dbReference type="Google" id="ProtNLM"/>
    </source>
</evidence>
<gene>
    <name evidence="1" type="ORF">XENORESO_003047</name>
</gene>
<protein>
    <recommendedName>
        <fullName evidence="3">Secreted protein</fullName>
    </recommendedName>
</protein>
<reference evidence="1 2" key="1">
    <citation type="submission" date="2021-06" db="EMBL/GenBank/DDBJ databases">
        <authorList>
            <person name="Palmer J.M."/>
        </authorList>
    </citation>
    <scope>NUCLEOTIDE SEQUENCE [LARGE SCALE GENOMIC DNA]</scope>
    <source>
        <strain evidence="1 2">XR_2019</strain>
        <tissue evidence="1">Muscle</tissue>
    </source>
</reference>
<name>A0ABV0W169_9TELE</name>
<accession>A0ABV0W169</accession>
<evidence type="ECO:0000313" key="2">
    <source>
        <dbReference type="Proteomes" id="UP001444071"/>
    </source>
</evidence>
<organism evidence="1 2">
    <name type="scientific">Xenotaenia resolanae</name>
    <dbReference type="NCBI Taxonomy" id="208358"/>
    <lineage>
        <taxon>Eukaryota</taxon>
        <taxon>Metazoa</taxon>
        <taxon>Chordata</taxon>
        <taxon>Craniata</taxon>
        <taxon>Vertebrata</taxon>
        <taxon>Euteleostomi</taxon>
        <taxon>Actinopterygii</taxon>
        <taxon>Neopterygii</taxon>
        <taxon>Teleostei</taxon>
        <taxon>Neoteleostei</taxon>
        <taxon>Acanthomorphata</taxon>
        <taxon>Ovalentaria</taxon>
        <taxon>Atherinomorphae</taxon>
        <taxon>Cyprinodontiformes</taxon>
        <taxon>Goodeidae</taxon>
        <taxon>Xenotaenia</taxon>
    </lineage>
</organism>
<evidence type="ECO:0000313" key="1">
    <source>
        <dbReference type="EMBL" id="MEQ2263090.1"/>
    </source>
</evidence>
<dbReference type="EMBL" id="JAHRIM010021539">
    <property type="protein sequence ID" value="MEQ2263090.1"/>
    <property type="molecule type" value="Genomic_DNA"/>
</dbReference>
<comment type="caution">
    <text evidence="1">The sequence shown here is derived from an EMBL/GenBank/DDBJ whole genome shotgun (WGS) entry which is preliminary data.</text>
</comment>